<dbReference type="PANTHER" id="PTHR30146:SF109">
    <property type="entry name" value="HTH-TYPE TRANSCRIPTIONAL REGULATOR GALS"/>
    <property type="match status" value="1"/>
</dbReference>
<dbReference type="Proteomes" id="UP000233343">
    <property type="component" value="Unassembled WGS sequence"/>
</dbReference>
<dbReference type="SMART" id="SM00354">
    <property type="entry name" value="HTH_LACI"/>
    <property type="match status" value="1"/>
</dbReference>
<dbReference type="InterPro" id="IPR046335">
    <property type="entry name" value="LacI/GalR-like_sensor"/>
</dbReference>
<dbReference type="PROSITE" id="PS50932">
    <property type="entry name" value="HTH_LACI_2"/>
    <property type="match status" value="1"/>
</dbReference>
<accession>A0A2N0ZA47</accession>
<dbReference type="PANTHER" id="PTHR30146">
    <property type="entry name" value="LACI-RELATED TRANSCRIPTIONAL REPRESSOR"/>
    <property type="match status" value="1"/>
</dbReference>
<proteinExistence type="predicted"/>
<gene>
    <name evidence="6" type="ORF">CWS20_24075</name>
</gene>
<dbReference type="Pfam" id="PF00356">
    <property type="entry name" value="LacI"/>
    <property type="match status" value="1"/>
</dbReference>
<protein>
    <submittedName>
        <fullName evidence="6">LacI family transcriptional regulator</fullName>
    </submittedName>
</protein>
<dbReference type="Gene3D" id="1.10.260.40">
    <property type="entry name" value="lambda repressor-like DNA-binding domains"/>
    <property type="match status" value="1"/>
</dbReference>
<dbReference type="GO" id="GO:0003700">
    <property type="term" value="F:DNA-binding transcription factor activity"/>
    <property type="evidence" value="ECO:0007669"/>
    <property type="project" value="TreeGrafter"/>
</dbReference>
<organism evidence="6 7">
    <name type="scientific">Cytobacillus horneckiae</name>
    <dbReference type="NCBI Taxonomy" id="549687"/>
    <lineage>
        <taxon>Bacteria</taxon>
        <taxon>Bacillati</taxon>
        <taxon>Bacillota</taxon>
        <taxon>Bacilli</taxon>
        <taxon>Bacillales</taxon>
        <taxon>Bacillaceae</taxon>
        <taxon>Cytobacillus</taxon>
    </lineage>
</organism>
<dbReference type="CDD" id="cd19977">
    <property type="entry name" value="PBP1_EndR-like"/>
    <property type="match status" value="1"/>
</dbReference>
<evidence type="ECO:0000256" key="1">
    <source>
        <dbReference type="ARBA" id="ARBA00023015"/>
    </source>
</evidence>
<evidence type="ECO:0000259" key="5">
    <source>
        <dbReference type="PROSITE" id="PS50943"/>
    </source>
</evidence>
<feature type="domain" description="HTH lacI-type" evidence="4">
    <location>
        <begin position="9"/>
        <end position="64"/>
    </location>
</feature>
<dbReference type="SUPFAM" id="SSF47413">
    <property type="entry name" value="lambda repressor-like DNA-binding domains"/>
    <property type="match status" value="1"/>
</dbReference>
<evidence type="ECO:0000313" key="7">
    <source>
        <dbReference type="Proteomes" id="UP000233343"/>
    </source>
</evidence>
<reference evidence="6 7" key="1">
    <citation type="journal article" date="2010" name="Int. J. Syst. Evol. Microbiol.">
        <title>Bacillus horneckiae sp. nov., isolated from a spacecraft-assembly clean room.</title>
        <authorList>
            <person name="Vaishampayan P."/>
            <person name="Probst A."/>
            <person name="Krishnamurthi S."/>
            <person name="Ghosh S."/>
            <person name="Osman S."/>
            <person name="McDowall A."/>
            <person name="Ruckmani A."/>
            <person name="Mayilraj S."/>
            <person name="Venkateswaran K."/>
        </authorList>
    </citation>
    <scope>NUCLEOTIDE SEQUENCE [LARGE SCALE GENOMIC DNA]</scope>
    <source>
        <strain evidence="7">1PO1SC</strain>
    </source>
</reference>
<sequence length="338" mass="38255">MLMNVKKKITISDVAEKAGVSKSTVSQYINQRYKYMSSETKERIERVINELNFRPNDNARNLKVKKTKVVGILVANILHTLSTEIIQIVEDRLQHNGMKAFVCNSADDPEKEKEYIDLLIAKQVDGIIIFPVGNDYTVYNYLINYSIPIVFVDRLVDGITTDSVLLDNHAASFLAVSTLAEKGHENIAFFTLPIDFPVTPRIERIDGYKKAMAACQLKLREELIFSISKDKIQDALQNCLHFNKPPTAIIAGNDLVLLQILKYLKKNNVSVPEKMAVIGIDNVLYADLYEPSITTIAQPIQQMGLKAAELLLDRIKNESQHPFITYRFAPEIVERNSI</sequence>
<feature type="domain" description="HTH cro/C1-type" evidence="5">
    <location>
        <begin position="6"/>
        <end position="58"/>
    </location>
</feature>
<dbReference type="EMBL" id="PISD01000068">
    <property type="protein sequence ID" value="PKG26383.1"/>
    <property type="molecule type" value="Genomic_DNA"/>
</dbReference>
<dbReference type="SUPFAM" id="SSF53822">
    <property type="entry name" value="Periplasmic binding protein-like I"/>
    <property type="match status" value="1"/>
</dbReference>
<evidence type="ECO:0000256" key="3">
    <source>
        <dbReference type="ARBA" id="ARBA00023163"/>
    </source>
</evidence>
<name>A0A2N0ZA47_9BACI</name>
<evidence type="ECO:0000313" key="6">
    <source>
        <dbReference type="EMBL" id="PKG26383.1"/>
    </source>
</evidence>
<dbReference type="GO" id="GO:0000976">
    <property type="term" value="F:transcription cis-regulatory region binding"/>
    <property type="evidence" value="ECO:0007669"/>
    <property type="project" value="TreeGrafter"/>
</dbReference>
<dbReference type="AlphaFoldDB" id="A0A2N0ZA47"/>
<dbReference type="PROSITE" id="PS50943">
    <property type="entry name" value="HTH_CROC1"/>
    <property type="match status" value="1"/>
</dbReference>
<comment type="caution">
    <text evidence="6">The sequence shown here is derived from an EMBL/GenBank/DDBJ whole genome shotgun (WGS) entry which is preliminary data.</text>
</comment>
<evidence type="ECO:0000259" key="4">
    <source>
        <dbReference type="PROSITE" id="PS50932"/>
    </source>
</evidence>
<dbReference type="InterPro" id="IPR028082">
    <property type="entry name" value="Peripla_BP_I"/>
</dbReference>
<dbReference type="Gene3D" id="3.40.50.2300">
    <property type="match status" value="2"/>
</dbReference>
<keyword evidence="7" id="KW-1185">Reference proteome</keyword>
<dbReference type="InterPro" id="IPR010982">
    <property type="entry name" value="Lambda_DNA-bd_dom_sf"/>
</dbReference>
<dbReference type="PROSITE" id="PS00356">
    <property type="entry name" value="HTH_LACI_1"/>
    <property type="match status" value="1"/>
</dbReference>
<dbReference type="InterPro" id="IPR000843">
    <property type="entry name" value="HTH_LacI"/>
</dbReference>
<keyword evidence="3" id="KW-0804">Transcription</keyword>
<dbReference type="CDD" id="cd01392">
    <property type="entry name" value="HTH_LacI"/>
    <property type="match status" value="1"/>
</dbReference>
<evidence type="ECO:0000256" key="2">
    <source>
        <dbReference type="ARBA" id="ARBA00023125"/>
    </source>
</evidence>
<keyword evidence="1" id="KW-0805">Transcription regulation</keyword>
<dbReference type="PRINTS" id="PR00036">
    <property type="entry name" value="HTHLACI"/>
</dbReference>
<dbReference type="Pfam" id="PF13377">
    <property type="entry name" value="Peripla_BP_3"/>
    <property type="match status" value="1"/>
</dbReference>
<keyword evidence="2" id="KW-0238">DNA-binding</keyword>
<dbReference type="InterPro" id="IPR001387">
    <property type="entry name" value="Cro/C1-type_HTH"/>
</dbReference>